<evidence type="ECO:0000313" key="3">
    <source>
        <dbReference type="Proteomes" id="UP000299084"/>
    </source>
</evidence>
<feature type="region of interest" description="Disordered" evidence="1">
    <location>
        <begin position="576"/>
        <end position="617"/>
    </location>
</feature>
<feature type="compositionally biased region" description="Low complexity" evidence="1">
    <location>
        <begin position="630"/>
        <end position="644"/>
    </location>
</feature>
<feature type="region of interest" description="Disordered" evidence="1">
    <location>
        <begin position="629"/>
        <end position="660"/>
    </location>
</feature>
<dbReference type="Pfam" id="PF15118">
    <property type="entry name" value="DUF4560"/>
    <property type="match status" value="1"/>
</dbReference>
<dbReference type="STRING" id="9838.ENSCDRP00005021895"/>
<evidence type="ECO:0000313" key="2">
    <source>
        <dbReference type="EMBL" id="KAB1253535.1"/>
    </source>
</evidence>
<organism evidence="2 3">
    <name type="scientific">Camelus dromedarius</name>
    <name type="common">Dromedary</name>
    <name type="synonym">Arabian camel</name>
    <dbReference type="NCBI Taxonomy" id="9838"/>
    <lineage>
        <taxon>Eukaryota</taxon>
        <taxon>Metazoa</taxon>
        <taxon>Chordata</taxon>
        <taxon>Craniata</taxon>
        <taxon>Vertebrata</taxon>
        <taxon>Euteleostomi</taxon>
        <taxon>Mammalia</taxon>
        <taxon>Eutheria</taxon>
        <taxon>Laurasiatheria</taxon>
        <taxon>Artiodactyla</taxon>
        <taxon>Tylopoda</taxon>
        <taxon>Camelidae</taxon>
        <taxon>Camelus</taxon>
    </lineage>
</organism>
<feature type="region of interest" description="Disordered" evidence="1">
    <location>
        <begin position="1102"/>
        <end position="1122"/>
    </location>
</feature>
<feature type="compositionally biased region" description="Basic and acidic residues" evidence="1">
    <location>
        <begin position="605"/>
        <end position="617"/>
    </location>
</feature>
<feature type="region of interest" description="Disordered" evidence="1">
    <location>
        <begin position="521"/>
        <end position="543"/>
    </location>
</feature>
<name>A0A5N4C3R7_CAMDR</name>
<sequence>MGRTIDIEAQTLPPSTSHLKGIAQKRFLGSSAFQCAQALWLSFQESWRRRGLPAGPATLLRPARGVAKLGAGLRHRPPLWEPARGRSCPRAEAGQWLWLRLQPEPSPGGETEGGARGRLAGVPGPGSTCPAALPPIGRRSLRGPGPMAASAALSAAAAAAALSGLAVRLSRSAAARGSYGAFCKGLTRTLLTFFDLAWRLRMNFPYFYVVASVMLNRPRPPPGRDERDAGMKDHGVRGRRDAAGERGGTSAEDRATEPRATAPATHVAAGDRLHRNWQERDRRRPKVGFAGWREAVAMTSRRPGPLVVWGRSNPESFQAESWRGRAAAGLWTHLSGFQDGVRGGGLRISEGQQFTCGGPGVPTCPWPQWCHLNTSRNDAATLPLHPWEAAWKDGCVLGQTPGLSPQPFSKPPPAGSLLLLFLLLPSPLSEGFLQSSASRDKEEWERHAPPCSSHVLLFCHLSHAPSSSCRSGPPALTASSSSLVPRIWENGDLPEWRAALSLRRESRWRRGLQRSCLGSSLEKGLTQEKRKGLPGRDPKWGGPVVHDTHSGEFCSPHVLTGETALGGKSSAFVTHVRSGGAASASRPAPPHTHQSSGSGVGAGSKDPRGPRESRAHRRECGELAFIRVYGRPPGRPGDIPGPLRVLGSSPTESGLPTTPHPKLDQGLLSEEGHRPLSLGGGVGREGLLGGSWDHGVTRRGRVTWVGWAETQAITQESLLWMGLDWSRAEGSQERRSLMPTQSHNCSGNCLLLVHVPSVPGTENHGSLVGPGERVADPPTICPPQLPSWSTGWLETTTWPLRIPQMGPDGFLPCAKWPGSPWSWCPLLHPNPRLTWGYVGGEGQGMRNLGNDTQIQAGRRRLRMAWERLFTDRVVPTHTLVAGHCRRNGAIEQGELRWLPGAQEATSQQRESMLEPQGPLASEPLPLQSGHTPWEGQGRSTGALAGAFLSLLCLPFGLESLAASAFPPLPCAPTGPLLLDGPSMHFIYLAAHPGGQELGEGSTLRAVRGDWGLVRGGSETGLDLDLCPHQEKSAAQAWPKRWQVVPVTWNGLSADHFVSPRSLSAGAGDKVPIPPCQPAFTSLTLGPGYPVRCRARAPRGCRGELGRQGMQPPQQKKEQGGHRGGILRTWGMVVKGPGGTPHLSPRAPQGSKHIDKRAPSNICTTGGGVDPSPSQCPEFPPPFRWERMNQRLRGGSRRLITLWSRTAPGRPRPAPDPAPPLTMVGPRPATALVHSREGASGWCGPSVMMFIPHVSQVAAGAALLRSCGTCWVLCFPNFIISTYGHLLEEVTERMSPQAVPRAGPGQSEGPHPLLFLGYTVHPLRSTCLVRPRQALSVSSLLINLVRLPCELEPPAEALFLRPLCPLPRGEWGWRGDGRAEAEDDPGLSEQGPGTGRAGGPQRGGPTHHLPPLQADCAPGSGSGREGGSRSAGANSIRARETEAAMSPAHPPQGAPLSLVSYPVLLQVDPSVCRP</sequence>
<feature type="region of interest" description="Disordered" evidence="1">
    <location>
        <begin position="217"/>
        <end position="269"/>
    </location>
</feature>
<feature type="compositionally biased region" description="Low complexity" evidence="1">
    <location>
        <begin position="577"/>
        <end position="586"/>
    </location>
</feature>
<comment type="caution">
    <text evidence="2">The sequence shown here is derived from an EMBL/GenBank/DDBJ whole genome shotgun (WGS) entry which is preliminary data.</text>
</comment>
<gene>
    <name evidence="2" type="ORF">Cadr_000002670</name>
</gene>
<feature type="region of interest" description="Disordered" evidence="1">
    <location>
        <begin position="1374"/>
        <end position="1455"/>
    </location>
</feature>
<feature type="compositionally biased region" description="Gly residues" evidence="1">
    <location>
        <begin position="1391"/>
        <end position="1401"/>
    </location>
</feature>
<dbReference type="InterPro" id="IPR029367">
    <property type="entry name" value="SMIM10"/>
</dbReference>
<dbReference type="Proteomes" id="UP000299084">
    <property type="component" value="Unassembled WGS sequence"/>
</dbReference>
<dbReference type="PANTHER" id="PTHR34446:SF3">
    <property type="entry name" value="SMALL INTEGRAL MEMBRANE PROTEIN 10-LIKE PROTEIN 2A-RELATED"/>
    <property type="match status" value="1"/>
</dbReference>
<feature type="compositionally biased region" description="Basic and acidic residues" evidence="1">
    <location>
        <begin position="525"/>
        <end position="539"/>
    </location>
</feature>
<accession>A0A5N4C3R7</accession>
<dbReference type="PANTHER" id="PTHR34446">
    <property type="entry name" value="SMALL INTEGRAL MEMBRANE PROTEIN 10"/>
    <property type="match status" value="1"/>
</dbReference>
<feature type="compositionally biased region" description="Basic and acidic residues" evidence="1">
    <location>
        <begin position="222"/>
        <end position="244"/>
    </location>
</feature>
<dbReference type="EMBL" id="JWIN03000037">
    <property type="protein sequence ID" value="KAB1253535.1"/>
    <property type="molecule type" value="Genomic_DNA"/>
</dbReference>
<evidence type="ECO:0000256" key="1">
    <source>
        <dbReference type="SAM" id="MobiDB-lite"/>
    </source>
</evidence>
<keyword evidence="3" id="KW-1185">Reference proteome</keyword>
<reference evidence="2 3" key="1">
    <citation type="journal article" date="2019" name="Mol. Ecol. Resour.">
        <title>Improving Illumina assemblies with Hi-C and long reads: an example with the North African dromedary.</title>
        <authorList>
            <person name="Elbers J.P."/>
            <person name="Rogers M.F."/>
            <person name="Perelman P.L."/>
            <person name="Proskuryakova A.A."/>
            <person name="Serdyukova N.A."/>
            <person name="Johnson W.E."/>
            <person name="Horin P."/>
            <person name="Corander J."/>
            <person name="Murphy D."/>
            <person name="Burger P.A."/>
        </authorList>
    </citation>
    <scope>NUCLEOTIDE SEQUENCE [LARGE SCALE GENOMIC DNA]</scope>
    <source>
        <strain evidence="2">Drom800</strain>
        <tissue evidence="2">Blood</tissue>
    </source>
</reference>
<proteinExistence type="predicted"/>
<protein>
    <submittedName>
        <fullName evidence="2">Small integral membrane protein 10-like protein 2B</fullName>
    </submittedName>
</protein>